<dbReference type="KEGG" id="halu:HUG12_05010"/>
<name>A0A7D5L9G8_9EURY</name>
<keyword evidence="3" id="KW-1185">Reference proteome</keyword>
<feature type="region of interest" description="Disordered" evidence="1">
    <location>
        <begin position="113"/>
        <end position="138"/>
    </location>
</feature>
<protein>
    <submittedName>
        <fullName evidence="2">Uncharacterized protein</fullName>
    </submittedName>
</protein>
<organism evidence="2 3">
    <name type="scientific">Halorarum salinum</name>
    <dbReference type="NCBI Taxonomy" id="2743089"/>
    <lineage>
        <taxon>Archaea</taxon>
        <taxon>Methanobacteriati</taxon>
        <taxon>Methanobacteriota</taxon>
        <taxon>Stenosarchaea group</taxon>
        <taxon>Halobacteria</taxon>
        <taxon>Halobacteriales</taxon>
        <taxon>Haloferacaceae</taxon>
        <taxon>Halorarum</taxon>
    </lineage>
</organism>
<dbReference type="Proteomes" id="UP000509626">
    <property type="component" value="Chromosome"/>
</dbReference>
<dbReference type="OrthoDB" id="186005at2157"/>
<reference evidence="2 3" key="1">
    <citation type="submission" date="2020-06" db="EMBL/GenBank/DDBJ databases">
        <title>NJ-3-1, isolated from saline soil.</title>
        <authorList>
            <person name="Cui H.L."/>
            <person name="Shi X."/>
        </authorList>
    </citation>
    <scope>NUCLEOTIDE SEQUENCE [LARGE SCALE GENOMIC DNA]</scope>
    <source>
        <strain evidence="2 3">NJ-3-1</strain>
    </source>
</reference>
<accession>A0A7D5L9G8</accession>
<evidence type="ECO:0000313" key="2">
    <source>
        <dbReference type="EMBL" id="QLG61127.1"/>
    </source>
</evidence>
<dbReference type="AlphaFoldDB" id="A0A7D5L9G8"/>
<sequence length="138" mass="15959">MASDESSAEPELTETERDALHAAQLGIEHVYRAYGDLLGCHHRTGHAIDKFAEAEVLLREAGHDEFADELRDHLLPAGAIEDRWTYELVEAFREGFVDEAEAFESTLREDLADGRRHITEREQQRQWRERARSDDWGR</sequence>
<gene>
    <name evidence="2" type="ORF">HUG12_05010</name>
</gene>
<dbReference type="GeneID" id="56036795"/>
<evidence type="ECO:0000256" key="1">
    <source>
        <dbReference type="SAM" id="MobiDB-lite"/>
    </source>
</evidence>
<dbReference type="EMBL" id="CP058579">
    <property type="protein sequence ID" value="QLG61127.1"/>
    <property type="molecule type" value="Genomic_DNA"/>
</dbReference>
<dbReference type="RefSeq" id="WP_179267711.1">
    <property type="nucleotide sequence ID" value="NZ_CP058579.1"/>
</dbReference>
<proteinExistence type="predicted"/>
<evidence type="ECO:0000313" key="3">
    <source>
        <dbReference type="Proteomes" id="UP000509626"/>
    </source>
</evidence>